<feature type="chain" id="PRO_5045052873" evidence="1">
    <location>
        <begin position="29"/>
        <end position="270"/>
    </location>
</feature>
<keyword evidence="1" id="KW-0732">Signal</keyword>
<evidence type="ECO:0000313" key="3">
    <source>
        <dbReference type="EMBL" id="MCV7229819.1"/>
    </source>
</evidence>
<dbReference type="InterPro" id="IPR052897">
    <property type="entry name" value="Sec-Metab_Biosynth_Hydrolase"/>
</dbReference>
<dbReference type="RefSeq" id="WP_264071089.1">
    <property type="nucleotide sequence ID" value="NZ_JACKTY010000047.1"/>
</dbReference>
<dbReference type="Gene3D" id="3.40.50.1820">
    <property type="entry name" value="alpha/beta hydrolase"/>
    <property type="match status" value="1"/>
</dbReference>
<evidence type="ECO:0000256" key="1">
    <source>
        <dbReference type="SAM" id="SignalP"/>
    </source>
</evidence>
<keyword evidence="4" id="KW-1185">Reference proteome</keyword>
<dbReference type="EMBL" id="JACKTY010000047">
    <property type="protein sequence ID" value="MCV7229819.1"/>
    <property type="molecule type" value="Genomic_DNA"/>
</dbReference>
<keyword evidence="3" id="KW-0378">Hydrolase</keyword>
<gene>
    <name evidence="3" type="ORF">H7J73_27810</name>
</gene>
<evidence type="ECO:0000259" key="2">
    <source>
        <dbReference type="Pfam" id="PF12697"/>
    </source>
</evidence>
<accession>A0ABT3CK42</accession>
<name>A0ABT3CK42_9MYCO</name>
<feature type="domain" description="AB hydrolase-1" evidence="2">
    <location>
        <begin position="36"/>
        <end position="260"/>
    </location>
</feature>
<dbReference type="InterPro" id="IPR000073">
    <property type="entry name" value="AB_hydrolase_1"/>
</dbReference>
<feature type="signal peptide" evidence="1">
    <location>
        <begin position="1"/>
        <end position="28"/>
    </location>
</feature>
<dbReference type="GO" id="GO:0016787">
    <property type="term" value="F:hydrolase activity"/>
    <property type="evidence" value="ECO:0007669"/>
    <property type="project" value="UniProtKB-KW"/>
</dbReference>
<dbReference type="Proteomes" id="UP001526201">
    <property type="component" value="Unassembled WGS sequence"/>
</dbReference>
<comment type="caution">
    <text evidence="3">The sequence shown here is derived from an EMBL/GenBank/DDBJ whole genome shotgun (WGS) entry which is preliminary data.</text>
</comment>
<dbReference type="PANTHER" id="PTHR37017">
    <property type="entry name" value="AB HYDROLASE-1 DOMAIN-CONTAINING PROTEIN-RELATED"/>
    <property type="match status" value="1"/>
</dbReference>
<sequence length="270" mass="28409">MAYFRRRILTVLATTIFAAGLSSPASHALPPGQVTVVLVHGAWADTSSWNGEIIELEKHGYTARAIANPLRNLVTDAGAVAAFLQTIAGPVVLVGHSYGGAVISEAAASSPNVKALVYVDAYAPEIGESASTLNGDTSAVVTLPDDQLYDTASYPDAPNGALDLLLKKDVFLRDFASDLPTEQATQLWSIQRATSTVALKTPNTAAAWKTLPSWSFISTGDRIITPASKEFMAQRAHSHVTTFQGGSHLTLISHPRDVAAVIETAAASVS</sequence>
<dbReference type="PANTHER" id="PTHR37017:SF11">
    <property type="entry name" value="ESTERASE_LIPASE_THIOESTERASE DOMAIN-CONTAINING PROTEIN"/>
    <property type="match status" value="1"/>
</dbReference>
<dbReference type="InterPro" id="IPR029058">
    <property type="entry name" value="AB_hydrolase_fold"/>
</dbReference>
<evidence type="ECO:0000313" key="4">
    <source>
        <dbReference type="Proteomes" id="UP001526201"/>
    </source>
</evidence>
<dbReference type="SUPFAM" id="SSF53474">
    <property type="entry name" value="alpha/beta-Hydrolases"/>
    <property type="match status" value="1"/>
</dbReference>
<protein>
    <submittedName>
        <fullName evidence="3">Alpha/beta hydrolase</fullName>
    </submittedName>
</protein>
<dbReference type="Pfam" id="PF12697">
    <property type="entry name" value="Abhydrolase_6"/>
    <property type="match status" value="1"/>
</dbReference>
<reference evidence="3 4" key="1">
    <citation type="journal article" date="2022" name="BMC Genomics">
        <title>Comparative genome analysis of mycobacteria focusing on tRNA and non-coding RNA.</title>
        <authorList>
            <person name="Behra P.R.K."/>
            <person name="Pettersson B.M.F."/>
            <person name="Ramesh M."/>
            <person name="Das S."/>
            <person name="Dasgupta S."/>
            <person name="Kirsebom L.A."/>
        </authorList>
    </citation>
    <scope>NUCLEOTIDE SEQUENCE [LARGE SCALE GENOMIC DNA]</scope>
    <source>
        <strain evidence="3 4">DSM 44078</strain>
    </source>
</reference>
<organism evidence="3 4">
    <name type="scientific">Mycolicibacterium komossense</name>
    <dbReference type="NCBI Taxonomy" id="1779"/>
    <lineage>
        <taxon>Bacteria</taxon>
        <taxon>Bacillati</taxon>
        <taxon>Actinomycetota</taxon>
        <taxon>Actinomycetes</taxon>
        <taxon>Mycobacteriales</taxon>
        <taxon>Mycobacteriaceae</taxon>
        <taxon>Mycolicibacterium</taxon>
    </lineage>
</organism>
<proteinExistence type="predicted"/>